<reference evidence="2" key="1">
    <citation type="journal article" date="2014" name="Front. Microbiol.">
        <title>High frequency of phylogenetically diverse reductive dehalogenase-homologous genes in deep subseafloor sedimentary metagenomes.</title>
        <authorList>
            <person name="Kawai M."/>
            <person name="Futagami T."/>
            <person name="Toyoda A."/>
            <person name="Takaki Y."/>
            <person name="Nishi S."/>
            <person name="Hori S."/>
            <person name="Arai W."/>
            <person name="Tsubouchi T."/>
            <person name="Morono Y."/>
            <person name="Uchiyama I."/>
            <person name="Ito T."/>
            <person name="Fujiyama A."/>
            <person name="Inagaki F."/>
            <person name="Takami H."/>
        </authorList>
    </citation>
    <scope>NUCLEOTIDE SEQUENCE</scope>
    <source>
        <strain evidence="2">Expedition CK06-06</strain>
    </source>
</reference>
<dbReference type="AlphaFoldDB" id="X1SC89"/>
<dbReference type="EMBL" id="BARW01022994">
    <property type="protein sequence ID" value="GAI90588.1"/>
    <property type="molecule type" value="Genomic_DNA"/>
</dbReference>
<evidence type="ECO:0000256" key="1">
    <source>
        <dbReference type="SAM" id="MobiDB-lite"/>
    </source>
</evidence>
<gene>
    <name evidence="2" type="ORF">S12H4_38235</name>
</gene>
<sequence length="80" mass="9033">MNNNGETGKKCPQCGAEGRWYGEHETVVRNYQAPGQTIVDVGWRCWNCGHEWGFERVKPLGESGPGEQTGRRYYGKEKGN</sequence>
<organism evidence="2">
    <name type="scientific">marine sediment metagenome</name>
    <dbReference type="NCBI Taxonomy" id="412755"/>
    <lineage>
        <taxon>unclassified sequences</taxon>
        <taxon>metagenomes</taxon>
        <taxon>ecological metagenomes</taxon>
    </lineage>
</organism>
<feature type="region of interest" description="Disordered" evidence="1">
    <location>
        <begin position="57"/>
        <end position="80"/>
    </location>
</feature>
<proteinExistence type="predicted"/>
<comment type="caution">
    <text evidence="2">The sequence shown here is derived from an EMBL/GenBank/DDBJ whole genome shotgun (WGS) entry which is preliminary data.</text>
</comment>
<protein>
    <submittedName>
        <fullName evidence="2">Uncharacterized protein</fullName>
    </submittedName>
</protein>
<accession>X1SC89</accession>
<evidence type="ECO:0000313" key="2">
    <source>
        <dbReference type="EMBL" id="GAI90588.1"/>
    </source>
</evidence>
<name>X1SC89_9ZZZZ</name>